<name>A0AB39Z300_DROSZ</name>
<dbReference type="PANTHER" id="PTHR47890:SF1">
    <property type="entry name" value="LD24308P"/>
    <property type="match status" value="1"/>
</dbReference>
<evidence type="ECO:0000313" key="4">
    <source>
        <dbReference type="RefSeq" id="XP_016927697.2"/>
    </source>
</evidence>
<feature type="chain" id="PRO_5044720341" evidence="2">
    <location>
        <begin position="20"/>
        <end position="657"/>
    </location>
</feature>
<dbReference type="PANTHER" id="PTHR47890">
    <property type="entry name" value="LD24308P"/>
    <property type="match status" value="1"/>
</dbReference>
<reference evidence="4 5" key="1">
    <citation type="submission" date="2025-05" db="UniProtKB">
        <authorList>
            <consortium name="RefSeq"/>
        </authorList>
    </citation>
    <scope>IDENTIFICATION</scope>
</reference>
<feature type="coiled-coil region" evidence="1">
    <location>
        <begin position="64"/>
        <end position="113"/>
    </location>
</feature>
<keyword evidence="3" id="KW-1185">Reference proteome</keyword>
<dbReference type="RefSeq" id="XP_016927697.2">
    <property type="nucleotide sequence ID" value="XM_017072208.4"/>
</dbReference>
<evidence type="ECO:0000256" key="1">
    <source>
        <dbReference type="SAM" id="Coils"/>
    </source>
</evidence>
<organism evidence="3 4">
    <name type="scientific">Drosophila suzukii</name>
    <name type="common">Spotted-wing drosophila fruit fly</name>
    <dbReference type="NCBI Taxonomy" id="28584"/>
    <lineage>
        <taxon>Eukaryota</taxon>
        <taxon>Metazoa</taxon>
        <taxon>Ecdysozoa</taxon>
        <taxon>Arthropoda</taxon>
        <taxon>Hexapoda</taxon>
        <taxon>Insecta</taxon>
        <taxon>Pterygota</taxon>
        <taxon>Neoptera</taxon>
        <taxon>Endopterygota</taxon>
        <taxon>Diptera</taxon>
        <taxon>Brachycera</taxon>
        <taxon>Muscomorpha</taxon>
        <taxon>Ephydroidea</taxon>
        <taxon>Drosophilidae</taxon>
        <taxon>Drosophila</taxon>
        <taxon>Sophophora</taxon>
    </lineage>
</organism>
<proteinExistence type="predicted"/>
<evidence type="ECO:0000313" key="3">
    <source>
        <dbReference type="Proteomes" id="UP001652628"/>
    </source>
</evidence>
<dbReference type="Pfam" id="PF16061">
    <property type="entry name" value="DUF4803"/>
    <property type="match status" value="1"/>
</dbReference>
<accession>A0AB39Z300</accession>
<dbReference type="InterPro" id="IPR032062">
    <property type="entry name" value="DUF4803"/>
</dbReference>
<sequence>MKFLLFCCAICVLTAPGSGGRVKETVDIIRLIQDVTHSILKSWDLINKMPVAEITAGALIYENQRQMMSKIEEVSGNIRSLEEQQARSTALTIETLLREMQDKSNLLHRLNQLRDFTKFIDLRHEQLQAYEQHQESLEPITLINFAKWNVNPGSNSLSLLLQLHHDCLYLGDAIAPEQDYTHSLLWELTASFEVSPEQMCRARQSAQQFAYQLFTKWVFTELKGYTMIEFSWMMLRQFGRGNFTQELLLMRENHQKRLEHAQQVLQQVMSHSNRLYWRCDPGKDKHVEGKTFDRVTRLLQGFVENEVNLNPDQSCRSECPDYHDTRSSGCYQPEEEFCGQQPTCKGRLYNCNYIDSDMSICLASNSSARRYEYINFGADKQGQGCKSEVREPSSWSSWIFWRCHYCFCLCDEPGPKSDRYFNLRDSMSDFKQNKIVTGVRFMKSQRVFHLQLQQGELLPRGAINNSSLEWLPVEDYNVSDVDIRDGYDYHTLSMDSRALDLDEISVNSSDQVVTGVRFRIFKKHLNLEVRFSYFNFSTGLLIEPLTKSYWLGNENSHLEGQRKKLILKESDLSTASELPSLPLSKDNQYMEFVSSSQLKDAAQNTLPFIDVQEVVPHPAVPLAGLGIYYKGRPGYGGFFAPKVVTLDLTKRLSEPRI</sequence>
<protein>
    <submittedName>
        <fullName evidence="4 5">Uncharacterized protein</fullName>
    </submittedName>
</protein>
<gene>
    <name evidence="4 5" type="primary">LOC108008369</name>
</gene>
<dbReference type="AlphaFoldDB" id="A0AB39Z300"/>
<dbReference type="GeneID" id="108008369"/>
<evidence type="ECO:0000256" key="2">
    <source>
        <dbReference type="SAM" id="SignalP"/>
    </source>
</evidence>
<dbReference type="RefSeq" id="XP_016927699.2">
    <property type="nucleotide sequence ID" value="XM_017072210.4"/>
</dbReference>
<evidence type="ECO:0000313" key="5">
    <source>
        <dbReference type="RefSeq" id="XP_016927699.2"/>
    </source>
</evidence>
<feature type="signal peptide" evidence="2">
    <location>
        <begin position="1"/>
        <end position="19"/>
    </location>
</feature>
<dbReference type="Proteomes" id="UP001652628">
    <property type="component" value="Chromosome 2R"/>
</dbReference>
<keyword evidence="1" id="KW-0175">Coiled coil</keyword>
<keyword evidence="2" id="KW-0732">Signal</keyword>